<dbReference type="PANTHER" id="PTHR12526:SF630">
    <property type="entry name" value="GLYCOSYLTRANSFERASE"/>
    <property type="match status" value="1"/>
</dbReference>
<dbReference type="EMBL" id="QLMA01000013">
    <property type="protein sequence ID" value="RAJ73530.1"/>
    <property type="molecule type" value="Genomic_DNA"/>
</dbReference>
<reference evidence="3 4" key="1">
    <citation type="submission" date="2018-06" db="EMBL/GenBank/DDBJ databases">
        <title>Genomic Encyclopedia of Archaeal and Bacterial Type Strains, Phase II (KMG-II): from individual species to whole genera.</title>
        <authorList>
            <person name="Goeker M."/>
        </authorList>
    </citation>
    <scope>NUCLEOTIDE SEQUENCE [LARGE SCALE GENOMIC DNA]</scope>
    <source>
        <strain evidence="3 4">DSM 29821</strain>
    </source>
</reference>
<dbReference type="PANTHER" id="PTHR12526">
    <property type="entry name" value="GLYCOSYLTRANSFERASE"/>
    <property type="match status" value="1"/>
</dbReference>
<sequence length="362" mass="40561">MSDRKILFVITTLGFGGAESQLLGIIPALADRGYDISLLTIKSDLGLLNRLDKRVRHFHLGLNGPKTMLHAWKQLKQVMRKVQPDIVHCHLYHANLLGRLIKLRYPGIRVINTSHSNYDARKRMISPYLFYRLTNRWVDYHTAVSTPALERLQEKKSIDANRSAVVYNAIDVELFAQPAEKQVQPVFRWIAIGRLIEVKDYRNLIDALQLLLRSGISFSVDIAGDGDLKQELKAQTELVGLNRHVTFLGLVKNISAIIPDYDGYVISSRSEGMPMALLEAMSAGLPVAGTDVGGIRSIVEGAEGGIIVPPRDPVALSSGMMQLMKTDIHTRKTYGGRNAAFVRNNFEKSMILNSWEAIYENR</sequence>
<keyword evidence="4" id="KW-1185">Reference proteome</keyword>
<dbReference type="Gene3D" id="3.40.50.2000">
    <property type="entry name" value="Glycogen Phosphorylase B"/>
    <property type="match status" value="2"/>
</dbReference>
<dbReference type="InterPro" id="IPR028098">
    <property type="entry name" value="Glyco_trans_4-like_N"/>
</dbReference>
<dbReference type="InterPro" id="IPR001296">
    <property type="entry name" value="Glyco_trans_1"/>
</dbReference>
<dbReference type="Pfam" id="PF00534">
    <property type="entry name" value="Glycos_transf_1"/>
    <property type="match status" value="1"/>
</dbReference>
<dbReference type="RefSeq" id="WP_170137954.1">
    <property type="nucleotide sequence ID" value="NZ_QLMA01000013.1"/>
</dbReference>
<evidence type="ECO:0000259" key="1">
    <source>
        <dbReference type="Pfam" id="PF00534"/>
    </source>
</evidence>
<keyword evidence="3" id="KW-0808">Transferase</keyword>
<dbReference type="AlphaFoldDB" id="A0A327VKZ5"/>
<feature type="domain" description="Glycosyl transferase family 1" evidence="1">
    <location>
        <begin position="190"/>
        <end position="329"/>
    </location>
</feature>
<organism evidence="3 4">
    <name type="scientific">Chitinophaga dinghuensis</name>
    <dbReference type="NCBI Taxonomy" id="1539050"/>
    <lineage>
        <taxon>Bacteria</taxon>
        <taxon>Pseudomonadati</taxon>
        <taxon>Bacteroidota</taxon>
        <taxon>Chitinophagia</taxon>
        <taxon>Chitinophagales</taxon>
        <taxon>Chitinophagaceae</taxon>
        <taxon>Chitinophaga</taxon>
    </lineage>
</organism>
<feature type="domain" description="Glycosyltransferase subfamily 4-like N-terminal" evidence="2">
    <location>
        <begin position="15"/>
        <end position="173"/>
    </location>
</feature>
<evidence type="ECO:0000259" key="2">
    <source>
        <dbReference type="Pfam" id="PF13439"/>
    </source>
</evidence>
<proteinExistence type="predicted"/>
<evidence type="ECO:0000313" key="3">
    <source>
        <dbReference type="EMBL" id="RAJ73530.1"/>
    </source>
</evidence>
<comment type="caution">
    <text evidence="3">The sequence shown here is derived from an EMBL/GenBank/DDBJ whole genome shotgun (WGS) entry which is preliminary data.</text>
</comment>
<protein>
    <submittedName>
        <fullName evidence="3">Glycosyltransferase involved in cell wall biosynthesis</fullName>
    </submittedName>
</protein>
<accession>A0A327VKZ5</accession>
<evidence type="ECO:0000313" key="4">
    <source>
        <dbReference type="Proteomes" id="UP000249819"/>
    </source>
</evidence>
<dbReference type="SUPFAM" id="SSF53756">
    <property type="entry name" value="UDP-Glycosyltransferase/glycogen phosphorylase"/>
    <property type="match status" value="1"/>
</dbReference>
<gene>
    <name evidence="3" type="ORF">CLV59_11383</name>
</gene>
<dbReference type="GO" id="GO:0016757">
    <property type="term" value="F:glycosyltransferase activity"/>
    <property type="evidence" value="ECO:0007669"/>
    <property type="project" value="InterPro"/>
</dbReference>
<dbReference type="Pfam" id="PF13439">
    <property type="entry name" value="Glyco_transf_4"/>
    <property type="match status" value="1"/>
</dbReference>
<name>A0A327VKZ5_9BACT</name>
<dbReference type="Proteomes" id="UP000249819">
    <property type="component" value="Unassembled WGS sequence"/>
</dbReference>